<dbReference type="Proteomes" id="UP000070092">
    <property type="component" value="Unassembled WGS sequence"/>
</dbReference>
<reference evidence="1 2" key="1">
    <citation type="submission" date="2016-01" db="EMBL/GenBank/DDBJ databases">
        <authorList>
            <person name="Oliw E.H."/>
        </authorList>
    </citation>
    <scope>NUCLEOTIDE SEQUENCE [LARGE SCALE GENOMIC DNA]</scope>
    <source>
        <strain evidence="1 2">MJR8628B</strain>
    </source>
</reference>
<accession>A0A133KL82</accession>
<comment type="caution">
    <text evidence="1">The sequence shown here is derived from an EMBL/GenBank/DDBJ whole genome shotgun (WGS) entry which is preliminary data.</text>
</comment>
<gene>
    <name evidence="1" type="ORF">HMPREF3196_01803</name>
</gene>
<dbReference type="PATRIC" id="fig|1681.53.peg.1764"/>
<evidence type="ECO:0000313" key="2">
    <source>
        <dbReference type="Proteomes" id="UP000070092"/>
    </source>
</evidence>
<dbReference type="AlphaFoldDB" id="A0A133KL82"/>
<dbReference type="EMBL" id="LRPO01000047">
    <property type="protein sequence ID" value="KWZ80301.1"/>
    <property type="molecule type" value="Genomic_DNA"/>
</dbReference>
<evidence type="ECO:0000313" key="1">
    <source>
        <dbReference type="EMBL" id="KWZ80301.1"/>
    </source>
</evidence>
<sequence length="42" mass="5035">MSRGEIWKRGVRCTGAKDEDGCPDPLWRWFPYWHVSPCLPDW</sequence>
<protein>
    <submittedName>
        <fullName evidence="1">Uncharacterized protein</fullName>
    </submittedName>
</protein>
<proteinExistence type="predicted"/>
<name>A0A133KL82_BIFBI</name>
<organism evidence="1 2">
    <name type="scientific">Bifidobacterium bifidum</name>
    <dbReference type="NCBI Taxonomy" id="1681"/>
    <lineage>
        <taxon>Bacteria</taxon>
        <taxon>Bacillati</taxon>
        <taxon>Actinomycetota</taxon>
        <taxon>Actinomycetes</taxon>
        <taxon>Bifidobacteriales</taxon>
        <taxon>Bifidobacteriaceae</taxon>
        <taxon>Bifidobacterium</taxon>
    </lineage>
</organism>